<name>A0ABZ2M7C6_9BACT</name>
<dbReference type="Pfam" id="PF03781">
    <property type="entry name" value="FGE-sulfatase"/>
    <property type="match status" value="1"/>
</dbReference>
<feature type="domain" description="Sulfatase-modifying factor enzyme-like" evidence="2">
    <location>
        <begin position="160"/>
        <end position="313"/>
    </location>
</feature>
<dbReference type="RefSeq" id="WP_394828036.1">
    <property type="nucleotide sequence ID" value="NZ_CP089984.1"/>
</dbReference>
<dbReference type="InterPro" id="IPR005532">
    <property type="entry name" value="SUMF_dom"/>
</dbReference>
<dbReference type="InterPro" id="IPR051043">
    <property type="entry name" value="Sulfatase_Mod_Factor_Kinase"/>
</dbReference>
<dbReference type="Proteomes" id="UP001370348">
    <property type="component" value="Chromosome"/>
</dbReference>
<protein>
    <submittedName>
        <fullName evidence="3">Formylglycine-generating enzyme family protein</fullName>
    </submittedName>
</protein>
<evidence type="ECO:0000313" key="4">
    <source>
        <dbReference type="Proteomes" id="UP001370348"/>
    </source>
</evidence>
<evidence type="ECO:0000259" key="2">
    <source>
        <dbReference type="Pfam" id="PF03781"/>
    </source>
</evidence>
<evidence type="ECO:0000256" key="1">
    <source>
        <dbReference type="SAM" id="MobiDB-lite"/>
    </source>
</evidence>
<reference evidence="3 4" key="1">
    <citation type="submission" date="2021-12" db="EMBL/GenBank/DDBJ databases">
        <title>Discovery of the Pendulisporaceae a myxobacterial family with distinct sporulation behavior and unique specialized metabolism.</title>
        <authorList>
            <person name="Garcia R."/>
            <person name="Popoff A."/>
            <person name="Bader C.D."/>
            <person name="Loehr J."/>
            <person name="Walesch S."/>
            <person name="Walt C."/>
            <person name="Boldt J."/>
            <person name="Bunk B."/>
            <person name="Haeckl F.J.F.P.J."/>
            <person name="Gunesch A.P."/>
            <person name="Birkelbach J."/>
            <person name="Nuebel U."/>
            <person name="Pietschmann T."/>
            <person name="Bach T."/>
            <person name="Mueller R."/>
        </authorList>
    </citation>
    <scope>NUCLEOTIDE SEQUENCE [LARGE SCALE GENOMIC DNA]</scope>
    <source>
        <strain evidence="3 4">MSr11954</strain>
    </source>
</reference>
<accession>A0ABZ2M7C6</accession>
<dbReference type="Gene3D" id="3.90.1580.10">
    <property type="entry name" value="paralog of FGE (formylglycine-generating enzyme)"/>
    <property type="match status" value="1"/>
</dbReference>
<evidence type="ECO:0000313" key="3">
    <source>
        <dbReference type="EMBL" id="WXB18407.1"/>
    </source>
</evidence>
<dbReference type="EMBL" id="CP089984">
    <property type="protein sequence ID" value="WXB18407.1"/>
    <property type="molecule type" value="Genomic_DNA"/>
</dbReference>
<dbReference type="InterPro" id="IPR016187">
    <property type="entry name" value="CTDL_fold"/>
</dbReference>
<feature type="region of interest" description="Disordered" evidence="1">
    <location>
        <begin position="315"/>
        <end position="337"/>
    </location>
</feature>
<dbReference type="InterPro" id="IPR042095">
    <property type="entry name" value="SUMF_sf"/>
</dbReference>
<dbReference type="PANTHER" id="PTHR23150">
    <property type="entry name" value="SULFATASE MODIFYING FACTOR 1, 2"/>
    <property type="match status" value="1"/>
</dbReference>
<keyword evidence="4" id="KW-1185">Reference proteome</keyword>
<organism evidence="3 4">
    <name type="scientific">Pendulispora albinea</name>
    <dbReference type="NCBI Taxonomy" id="2741071"/>
    <lineage>
        <taxon>Bacteria</taxon>
        <taxon>Pseudomonadati</taxon>
        <taxon>Myxococcota</taxon>
        <taxon>Myxococcia</taxon>
        <taxon>Myxococcales</taxon>
        <taxon>Sorangiineae</taxon>
        <taxon>Pendulisporaceae</taxon>
        <taxon>Pendulispora</taxon>
    </lineage>
</organism>
<proteinExistence type="predicted"/>
<dbReference type="PANTHER" id="PTHR23150:SF19">
    <property type="entry name" value="FORMYLGLYCINE-GENERATING ENZYME"/>
    <property type="match status" value="1"/>
</dbReference>
<dbReference type="SUPFAM" id="SSF56436">
    <property type="entry name" value="C-type lectin-like"/>
    <property type="match status" value="1"/>
</dbReference>
<sequence>MKRRFLWLVVPFAFLVAAWGVARWMRAHGLSGEDLMSEIRRSEAPRFAWQSVDRRHWQASSLSPSEQAMTLVSLEPNGEGCPLGMVRAKGTFHSDTSDGRMTGAIERLQDAACTDWISRDFPARCRAFDAAKIAEGIAALPTTELDFCIDRFEYPNVVGQNPIIVVTFHEAEALCKREQKRLCTENEWTFACEGEEARPYPYGYTRDDSACVMDRPWRPFTEGALQPRDGERARAELDRLWQGEPSGARPKCRSPFGAYDMTGNVDEWTRSVNPTGYSSILKGGYWGPVRARCRPSTRAHNEDFIDYQQSFRCCAQPSSPPEAPETTSANGSSVKSL</sequence>
<gene>
    <name evidence="3" type="ORF">LZC94_14330</name>
</gene>